<organism evidence="2">
    <name type="scientific">marine sediment metagenome</name>
    <dbReference type="NCBI Taxonomy" id="412755"/>
    <lineage>
        <taxon>unclassified sequences</taxon>
        <taxon>metagenomes</taxon>
        <taxon>ecological metagenomes</taxon>
    </lineage>
</organism>
<evidence type="ECO:0000313" key="2">
    <source>
        <dbReference type="EMBL" id="GAH36630.1"/>
    </source>
</evidence>
<dbReference type="EMBL" id="BARU01009407">
    <property type="protein sequence ID" value="GAH36630.1"/>
    <property type="molecule type" value="Genomic_DNA"/>
</dbReference>
<feature type="non-terminal residue" evidence="2">
    <location>
        <position position="117"/>
    </location>
</feature>
<reference evidence="2" key="1">
    <citation type="journal article" date="2014" name="Front. Microbiol.">
        <title>High frequency of phylogenetically diverse reductive dehalogenase-homologous genes in deep subseafloor sedimentary metagenomes.</title>
        <authorList>
            <person name="Kawai M."/>
            <person name="Futagami T."/>
            <person name="Toyoda A."/>
            <person name="Takaki Y."/>
            <person name="Nishi S."/>
            <person name="Hori S."/>
            <person name="Arai W."/>
            <person name="Tsubouchi T."/>
            <person name="Morono Y."/>
            <person name="Uchiyama I."/>
            <person name="Ito T."/>
            <person name="Fujiyama A."/>
            <person name="Inagaki F."/>
            <person name="Takami H."/>
        </authorList>
    </citation>
    <scope>NUCLEOTIDE SEQUENCE</scope>
    <source>
        <strain evidence="2">Expedition CK06-06</strain>
    </source>
</reference>
<protein>
    <submittedName>
        <fullName evidence="2">Uncharacterized protein</fullName>
    </submittedName>
</protein>
<accession>X1FVR4</accession>
<comment type="caution">
    <text evidence="2">The sequence shown here is derived from an EMBL/GenBank/DDBJ whole genome shotgun (WGS) entry which is preliminary data.</text>
</comment>
<evidence type="ECO:0000256" key="1">
    <source>
        <dbReference type="SAM" id="Coils"/>
    </source>
</evidence>
<keyword evidence="1" id="KW-0175">Coiled coil</keyword>
<name>X1FVR4_9ZZZZ</name>
<dbReference type="AlphaFoldDB" id="X1FVR4"/>
<proteinExistence type="predicted"/>
<gene>
    <name evidence="2" type="ORF">S03H2_18159</name>
</gene>
<sequence length="117" mass="13961">MKKEIEQRLKKVGITEKKLFKIRKKMLVFLSGNKELPKLDRVEKEKLKILKDFYRQGQEQNQSLVEDLFKKHRDLLGSKNLKVQIEALKELEKLARKYEVDLYNKEGDNDNVHHPSN</sequence>
<feature type="coiled-coil region" evidence="1">
    <location>
        <begin position="81"/>
        <end position="108"/>
    </location>
</feature>